<proteinExistence type="predicted"/>
<evidence type="ECO:0000313" key="2">
    <source>
        <dbReference type="EMBL" id="PIA17201.1"/>
    </source>
</evidence>
<dbReference type="Proteomes" id="UP000242474">
    <property type="component" value="Unassembled WGS sequence"/>
</dbReference>
<feature type="region of interest" description="Disordered" evidence="1">
    <location>
        <begin position="40"/>
        <end position="61"/>
    </location>
</feature>
<reference evidence="2 3" key="1">
    <citation type="journal article" date="2015" name="Genome Biol. Evol.">
        <title>Phylogenomic analyses indicate that early fungi evolved digesting cell walls of algal ancestors of land plants.</title>
        <authorList>
            <person name="Chang Y."/>
            <person name="Wang S."/>
            <person name="Sekimoto S."/>
            <person name="Aerts A.L."/>
            <person name="Choi C."/>
            <person name="Clum A."/>
            <person name="LaButti K.M."/>
            <person name="Lindquist E.A."/>
            <person name="Yee Ngan C."/>
            <person name="Ohm R.A."/>
            <person name="Salamov A.A."/>
            <person name="Grigoriev I.V."/>
            <person name="Spatafora J.W."/>
            <person name="Berbee M.L."/>
        </authorList>
    </citation>
    <scope>NUCLEOTIDE SEQUENCE [LARGE SCALE GENOMIC DNA]</scope>
    <source>
        <strain evidence="2 3">NRRL 1564</strain>
    </source>
</reference>
<feature type="compositionally biased region" description="Acidic residues" evidence="1">
    <location>
        <begin position="41"/>
        <end position="54"/>
    </location>
</feature>
<evidence type="ECO:0000313" key="3">
    <source>
        <dbReference type="Proteomes" id="UP000242474"/>
    </source>
</evidence>
<feature type="non-terminal residue" evidence="2">
    <location>
        <position position="61"/>
    </location>
</feature>
<sequence>MACDGGGVVPTGIYPESAQDYDEKTVQRLIFARQLAPFYEGADDADPGGDEVSEGADSTPP</sequence>
<gene>
    <name evidence="2" type="ORF">COEREDRAFT_41083</name>
</gene>
<organism evidence="2 3">
    <name type="scientific">Coemansia reversa (strain ATCC 12441 / NRRL 1564)</name>
    <dbReference type="NCBI Taxonomy" id="763665"/>
    <lineage>
        <taxon>Eukaryota</taxon>
        <taxon>Fungi</taxon>
        <taxon>Fungi incertae sedis</taxon>
        <taxon>Zoopagomycota</taxon>
        <taxon>Kickxellomycotina</taxon>
        <taxon>Kickxellomycetes</taxon>
        <taxon>Kickxellales</taxon>
        <taxon>Kickxellaceae</taxon>
        <taxon>Coemansia</taxon>
    </lineage>
</organism>
<accession>A0A2G5BDX6</accession>
<dbReference type="AlphaFoldDB" id="A0A2G5BDX6"/>
<keyword evidence="3" id="KW-1185">Reference proteome</keyword>
<dbReference type="EMBL" id="KZ303495">
    <property type="protein sequence ID" value="PIA17201.1"/>
    <property type="molecule type" value="Genomic_DNA"/>
</dbReference>
<evidence type="ECO:0000256" key="1">
    <source>
        <dbReference type="SAM" id="MobiDB-lite"/>
    </source>
</evidence>
<name>A0A2G5BDX6_COERN</name>
<protein>
    <submittedName>
        <fullName evidence="2">Uncharacterized protein</fullName>
    </submittedName>
</protein>
<dbReference type="OrthoDB" id="21471at2759"/>